<reference evidence="2" key="1">
    <citation type="journal article" date="2015" name="Nature">
        <title>Complex archaea that bridge the gap between prokaryotes and eukaryotes.</title>
        <authorList>
            <person name="Spang A."/>
            <person name="Saw J.H."/>
            <person name="Jorgensen S.L."/>
            <person name="Zaremba-Niedzwiedzka K."/>
            <person name="Martijn J."/>
            <person name="Lind A.E."/>
            <person name="van Eijk R."/>
            <person name="Schleper C."/>
            <person name="Guy L."/>
            <person name="Ettema T.J."/>
        </authorList>
    </citation>
    <scope>NUCLEOTIDE SEQUENCE</scope>
</reference>
<evidence type="ECO:0008006" key="3">
    <source>
        <dbReference type="Google" id="ProtNLM"/>
    </source>
</evidence>
<dbReference type="PROSITE" id="PS51257">
    <property type="entry name" value="PROKAR_LIPOPROTEIN"/>
    <property type="match status" value="1"/>
</dbReference>
<evidence type="ECO:0000256" key="1">
    <source>
        <dbReference type="SAM" id="MobiDB-lite"/>
    </source>
</evidence>
<feature type="region of interest" description="Disordered" evidence="1">
    <location>
        <begin position="34"/>
        <end position="75"/>
    </location>
</feature>
<organism evidence="2">
    <name type="scientific">marine sediment metagenome</name>
    <dbReference type="NCBI Taxonomy" id="412755"/>
    <lineage>
        <taxon>unclassified sequences</taxon>
        <taxon>metagenomes</taxon>
        <taxon>ecological metagenomes</taxon>
    </lineage>
</organism>
<evidence type="ECO:0000313" key="2">
    <source>
        <dbReference type="EMBL" id="KKL95142.1"/>
    </source>
</evidence>
<gene>
    <name evidence="2" type="ORF">LCGC14_1857570</name>
</gene>
<feature type="non-terminal residue" evidence="2">
    <location>
        <position position="152"/>
    </location>
</feature>
<sequence length="152" mass="15958">MKTTKTTTIMRWTAGPACLMLVLCSLAGCGGKEDGNKDNDGNDGKDQSAINSDSSVGKAKDHDDDDGQADGEHGDAVKYAAPHTYAHAVEAIHAQLEKIEKLIATRGLDRVHAEAAVIRDIANGIGQLALKEGSGVPREAVREINLAAKNLA</sequence>
<accession>A0A0F9J7K0</accession>
<dbReference type="AlphaFoldDB" id="A0A0F9J7K0"/>
<name>A0A0F9J7K0_9ZZZZ</name>
<comment type="caution">
    <text evidence="2">The sequence shown here is derived from an EMBL/GenBank/DDBJ whole genome shotgun (WGS) entry which is preliminary data.</text>
</comment>
<feature type="compositionally biased region" description="Basic and acidic residues" evidence="1">
    <location>
        <begin position="34"/>
        <end position="46"/>
    </location>
</feature>
<proteinExistence type="predicted"/>
<protein>
    <recommendedName>
        <fullName evidence="3">Lipoprotein</fullName>
    </recommendedName>
</protein>
<dbReference type="EMBL" id="LAZR01018752">
    <property type="protein sequence ID" value="KKL95142.1"/>
    <property type="molecule type" value="Genomic_DNA"/>
</dbReference>